<sequence>MASTNGPITELVQIPLAISFTEFLDVFSKRLEPVLLAQPGLRSVMTGVTIPKNDGKKPFAVSLTQWDSLEAHEAFGNSQDAGPFFDTLKPLATGPPTIEHYYLGHLESAIGQSRYSQILKFSVGGGDAQEAVFKAHVTSHGKAAALQGHCVEVDGQTALVLFDDGRGFTPAPKAWKSDDISSSFIVQWHRLGTGKISAAL</sequence>
<evidence type="ECO:0000313" key="2">
    <source>
        <dbReference type="Proteomes" id="UP001498476"/>
    </source>
</evidence>
<name>A0ABR1GUJ4_9HYPO</name>
<gene>
    <name evidence="1" type="ORF">QQX98_008665</name>
</gene>
<dbReference type="Proteomes" id="UP001498476">
    <property type="component" value="Unassembled WGS sequence"/>
</dbReference>
<dbReference type="EMBL" id="JAZAVJ010000160">
    <property type="protein sequence ID" value="KAK7409172.1"/>
    <property type="molecule type" value="Genomic_DNA"/>
</dbReference>
<proteinExistence type="predicted"/>
<organism evidence="1 2">
    <name type="scientific">Neonectria punicea</name>
    <dbReference type="NCBI Taxonomy" id="979145"/>
    <lineage>
        <taxon>Eukaryota</taxon>
        <taxon>Fungi</taxon>
        <taxon>Dikarya</taxon>
        <taxon>Ascomycota</taxon>
        <taxon>Pezizomycotina</taxon>
        <taxon>Sordariomycetes</taxon>
        <taxon>Hypocreomycetidae</taxon>
        <taxon>Hypocreales</taxon>
        <taxon>Nectriaceae</taxon>
        <taxon>Neonectria</taxon>
    </lineage>
</organism>
<dbReference type="Gene3D" id="3.30.70.100">
    <property type="match status" value="1"/>
</dbReference>
<protein>
    <recommendedName>
        <fullName evidence="3">ABM domain-containing protein</fullName>
    </recommendedName>
</protein>
<evidence type="ECO:0000313" key="1">
    <source>
        <dbReference type="EMBL" id="KAK7409172.1"/>
    </source>
</evidence>
<dbReference type="InterPro" id="IPR011008">
    <property type="entry name" value="Dimeric_a/b-barrel"/>
</dbReference>
<accession>A0ABR1GUJ4</accession>
<reference evidence="1 2" key="1">
    <citation type="journal article" date="2025" name="Microbiol. Resour. Announc.">
        <title>Draft genome sequences for Neonectria magnoliae and Neonectria punicea, canker pathogens of Liriodendron tulipifera and Acer saccharum in West Virginia.</title>
        <authorList>
            <person name="Petronek H.M."/>
            <person name="Kasson M.T."/>
            <person name="Metheny A.M."/>
            <person name="Stauder C.M."/>
            <person name="Lovett B."/>
            <person name="Lynch S.C."/>
            <person name="Garnas J.R."/>
            <person name="Kasson L.R."/>
            <person name="Stajich J.E."/>
        </authorList>
    </citation>
    <scope>NUCLEOTIDE SEQUENCE [LARGE SCALE GENOMIC DNA]</scope>
    <source>
        <strain evidence="1 2">NRRL 64653</strain>
    </source>
</reference>
<comment type="caution">
    <text evidence="1">The sequence shown here is derived from an EMBL/GenBank/DDBJ whole genome shotgun (WGS) entry which is preliminary data.</text>
</comment>
<evidence type="ECO:0008006" key="3">
    <source>
        <dbReference type="Google" id="ProtNLM"/>
    </source>
</evidence>
<keyword evidence="2" id="KW-1185">Reference proteome</keyword>
<dbReference type="SUPFAM" id="SSF54909">
    <property type="entry name" value="Dimeric alpha+beta barrel"/>
    <property type="match status" value="1"/>
</dbReference>